<evidence type="ECO:0000313" key="8">
    <source>
        <dbReference type="Proteomes" id="UP000583929"/>
    </source>
</evidence>
<organism evidence="7 8">
    <name type="scientific">Cannabis sativa</name>
    <name type="common">Hemp</name>
    <name type="synonym">Marijuana</name>
    <dbReference type="NCBI Taxonomy" id="3483"/>
    <lineage>
        <taxon>Eukaryota</taxon>
        <taxon>Viridiplantae</taxon>
        <taxon>Streptophyta</taxon>
        <taxon>Embryophyta</taxon>
        <taxon>Tracheophyta</taxon>
        <taxon>Spermatophyta</taxon>
        <taxon>Magnoliopsida</taxon>
        <taxon>eudicotyledons</taxon>
        <taxon>Gunneridae</taxon>
        <taxon>Pentapetalae</taxon>
        <taxon>rosids</taxon>
        <taxon>fabids</taxon>
        <taxon>Rosales</taxon>
        <taxon>Cannabaceae</taxon>
        <taxon>Cannabis</taxon>
    </lineage>
</organism>
<comment type="caution">
    <text evidence="7">The sequence shown here is derived from an EMBL/GenBank/DDBJ whole genome shotgun (WGS) entry which is preliminary data.</text>
</comment>
<feature type="domain" description="DRBM" evidence="6">
    <location>
        <begin position="43"/>
        <end position="112"/>
    </location>
</feature>
<evidence type="ECO:0000256" key="2">
    <source>
        <dbReference type="ARBA" id="ARBA00022884"/>
    </source>
</evidence>
<dbReference type="InterPro" id="IPR014720">
    <property type="entry name" value="dsRBD_dom"/>
</dbReference>
<feature type="compositionally biased region" description="Polar residues" evidence="5">
    <location>
        <begin position="321"/>
        <end position="336"/>
    </location>
</feature>
<reference evidence="7 8" key="1">
    <citation type="journal article" date="2020" name="bioRxiv">
        <title>Sequence and annotation of 42 cannabis genomes reveals extensive copy number variation in cannabinoid synthesis and pathogen resistance genes.</title>
        <authorList>
            <person name="Mckernan K.J."/>
            <person name="Helbert Y."/>
            <person name="Kane L.T."/>
            <person name="Ebling H."/>
            <person name="Zhang L."/>
            <person name="Liu B."/>
            <person name="Eaton Z."/>
            <person name="Mclaughlin S."/>
            <person name="Kingan S."/>
            <person name="Baybayan P."/>
            <person name="Concepcion G."/>
            <person name="Jordan M."/>
            <person name="Riva A."/>
            <person name="Barbazuk W."/>
            <person name="Harkins T."/>
        </authorList>
    </citation>
    <scope>NUCLEOTIDE SEQUENCE [LARGE SCALE GENOMIC DNA]</scope>
    <source>
        <strain evidence="8">cv. Jamaican Lion 4</strain>
        <tissue evidence="7">Leaf</tissue>
    </source>
</reference>
<keyword evidence="2 4" id="KW-0694">RNA-binding</keyword>
<proteinExistence type="predicted"/>
<dbReference type="Gene3D" id="3.30.160.20">
    <property type="match status" value="2"/>
</dbReference>
<gene>
    <name evidence="7" type="ORF">G4B88_023614</name>
</gene>
<dbReference type="FunFam" id="3.30.160.20:FF:000047">
    <property type="entry name" value="double-stranded RNA-binding protein 1"/>
    <property type="match status" value="1"/>
</dbReference>
<dbReference type="AlphaFoldDB" id="A0A7J6HXA7"/>
<feature type="region of interest" description="Disordered" evidence="5">
    <location>
        <begin position="320"/>
        <end position="342"/>
    </location>
</feature>
<name>A0A7J6HXA7_CANSA</name>
<dbReference type="SUPFAM" id="SSF54768">
    <property type="entry name" value="dsRNA-binding domain-like"/>
    <property type="match status" value="2"/>
</dbReference>
<keyword evidence="8" id="KW-1185">Reference proteome</keyword>
<feature type="region of interest" description="Disordered" evidence="5">
    <location>
        <begin position="222"/>
        <end position="254"/>
    </location>
</feature>
<sequence>MLRVPNPVPGFFLLKPLFRVWSICDFVLTRLHLNIAGVSNCYVFKSRLQEYAQKVGVGTPVYETTKEGPSHEPFFKSTVIVNNVRYDSLPGFSNRKAAEQSAAEVALRELAKSDGARGDVNQCISQPVHETGLCKNLLQEYTQKMNYAIPLYQCQKDEAPGRAALFSCSIEIGGIRYIGAAARTKKEAEIKAARTALLAIQSSASESYSKQIENAQLTVLPSKKRSLESNPNVEEPLKSPKPKPKKARFRKKNFKKKFSKVRAGKGNPNVGTDDASVVASEQLDTNTVSNPQNEMQQMVQSETEKASAGEGGSLVNALENGKSTVSYSNQSNSGNNLPPPVSFNVALTDSTSTAMAKVETSIATETKIIESEQNFQASDKPA</sequence>
<evidence type="ECO:0000313" key="7">
    <source>
        <dbReference type="EMBL" id="KAF4399020.1"/>
    </source>
</evidence>
<evidence type="ECO:0000256" key="5">
    <source>
        <dbReference type="SAM" id="MobiDB-lite"/>
    </source>
</evidence>
<dbReference type="Pfam" id="PF00035">
    <property type="entry name" value="dsrm"/>
    <property type="match status" value="2"/>
</dbReference>
<dbReference type="PANTHER" id="PTHR11207:SF1">
    <property type="entry name" value="DOUBLE-STRANDED RNA-BINDING PROTEIN 1"/>
    <property type="match status" value="1"/>
</dbReference>
<dbReference type="GO" id="GO:0010468">
    <property type="term" value="P:regulation of gene expression"/>
    <property type="evidence" value="ECO:0007669"/>
    <property type="project" value="TreeGrafter"/>
</dbReference>
<dbReference type="SMART" id="SM00358">
    <property type="entry name" value="DSRM"/>
    <property type="match status" value="2"/>
</dbReference>
<protein>
    <recommendedName>
        <fullName evidence="6">DRBM domain-containing protein</fullName>
    </recommendedName>
</protein>
<evidence type="ECO:0000256" key="4">
    <source>
        <dbReference type="PROSITE-ProRule" id="PRU00266"/>
    </source>
</evidence>
<dbReference type="GO" id="GO:0005634">
    <property type="term" value="C:nucleus"/>
    <property type="evidence" value="ECO:0007669"/>
    <property type="project" value="TreeGrafter"/>
</dbReference>
<dbReference type="GO" id="GO:0004525">
    <property type="term" value="F:ribonuclease III activity"/>
    <property type="evidence" value="ECO:0007669"/>
    <property type="project" value="TreeGrafter"/>
</dbReference>
<dbReference type="CDD" id="cd19907">
    <property type="entry name" value="DSRM_AtDRB-like_rpt1"/>
    <property type="match status" value="1"/>
</dbReference>
<dbReference type="PANTHER" id="PTHR11207">
    <property type="entry name" value="RIBONUCLEASE III"/>
    <property type="match status" value="1"/>
</dbReference>
<dbReference type="EMBL" id="JAATIQ010000022">
    <property type="protein sequence ID" value="KAF4399020.1"/>
    <property type="molecule type" value="Genomic_DNA"/>
</dbReference>
<dbReference type="GO" id="GO:0006396">
    <property type="term" value="P:RNA processing"/>
    <property type="evidence" value="ECO:0007669"/>
    <property type="project" value="TreeGrafter"/>
</dbReference>
<comment type="function">
    <text evidence="3">Binds double-stranded RNA.</text>
</comment>
<evidence type="ECO:0000256" key="3">
    <source>
        <dbReference type="ARBA" id="ARBA00037597"/>
    </source>
</evidence>
<feature type="domain" description="DRBM" evidence="6">
    <location>
        <begin position="133"/>
        <end position="202"/>
    </location>
</feature>
<accession>A0A7J6HXA7</accession>
<dbReference type="Proteomes" id="UP000583929">
    <property type="component" value="Unassembled WGS sequence"/>
</dbReference>
<feature type="compositionally biased region" description="Basic residues" evidence="5">
    <location>
        <begin position="240"/>
        <end position="254"/>
    </location>
</feature>
<evidence type="ECO:0000259" key="6">
    <source>
        <dbReference type="PROSITE" id="PS50137"/>
    </source>
</evidence>
<keyword evidence="1" id="KW-0677">Repeat</keyword>
<dbReference type="InterPro" id="IPR044450">
    <property type="entry name" value="AtDRB-like_DSRM_1"/>
</dbReference>
<dbReference type="GO" id="GO:0003725">
    <property type="term" value="F:double-stranded RNA binding"/>
    <property type="evidence" value="ECO:0007669"/>
    <property type="project" value="InterPro"/>
</dbReference>
<evidence type="ECO:0000256" key="1">
    <source>
        <dbReference type="ARBA" id="ARBA00022737"/>
    </source>
</evidence>
<dbReference type="PROSITE" id="PS50137">
    <property type="entry name" value="DS_RBD"/>
    <property type="match status" value="2"/>
</dbReference>